<feature type="compositionally biased region" description="Low complexity" evidence="1">
    <location>
        <begin position="153"/>
        <end position="162"/>
    </location>
</feature>
<reference evidence="3 4" key="1">
    <citation type="journal article" date="2004" name="Science">
        <title>The genome of the diatom Thalassiosira pseudonana: ecology, evolution, and metabolism.</title>
        <authorList>
            <person name="Armbrust E.V."/>
            <person name="Berges J.A."/>
            <person name="Bowler C."/>
            <person name="Green B.R."/>
            <person name="Martinez D."/>
            <person name="Putnam N.H."/>
            <person name="Zhou S."/>
            <person name="Allen A.E."/>
            <person name="Apt K.E."/>
            <person name="Bechner M."/>
            <person name="Brzezinski M.A."/>
            <person name="Chaal B.K."/>
            <person name="Chiovitti A."/>
            <person name="Davis A.K."/>
            <person name="Demarest M.S."/>
            <person name="Detter J.C."/>
            <person name="Glavina T."/>
            <person name="Goodstein D."/>
            <person name="Hadi M.Z."/>
            <person name="Hellsten U."/>
            <person name="Hildebrand M."/>
            <person name="Jenkins B.D."/>
            <person name="Jurka J."/>
            <person name="Kapitonov V.V."/>
            <person name="Kroger N."/>
            <person name="Lau W.W."/>
            <person name="Lane T.W."/>
            <person name="Larimer F.W."/>
            <person name="Lippmeier J.C."/>
            <person name="Lucas S."/>
            <person name="Medina M."/>
            <person name="Montsant A."/>
            <person name="Obornik M."/>
            <person name="Parker M.S."/>
            <person name="Palenik B."/>
            <person name="Pazour G.J."/>
            <person name="Richardson P.M."/>
            <person name="Rynearson T.A."/>
            <person name="Saito M.A."/>
            <person name="Schwartz D.C."/>
            <person name="Thamatrakoln K."/>
            <person name="Valentin K."/>
            <person name="Vardi A."/>
            <person name="Wilkerson F.P."/>
            <person name="Rokhsar D.S."/>
        </authorList>
    </citation>
    <scope>NUCLEOTIDE SEQUENCE [LARGE SCALE GENOMIC DNA]</scope>
    <source>
        <strain evidence="3 4">CCMP1335</strain>
    </source>
</reference>
<evidence type="ECO:0000313" key="4">
    <source>
        <dbReference type="Proteomes" id="UP000001449"/>
    </source>
</evidence>
<name>B8BVY7_THAPS</name>
<sequence>MGINSLLPKILPSAGRENYDLRALSDGIISLTAGVTAPYSGAAPSDDGASDAGNAEERLSKRQRTQPLSPHSSTKQTWTKRKIRIAVDVNGWIARAAHGHGAHLMDERLLSYHGRAELSRLREVQRANQMQQQQQQQQQQISSGEEHQNGEANNGESTNDTNNNEEEQKQLEYISKCIFFVLQRIEYLRDQCNALVLPVLDGATSPVKRRVVKMRSDKRKRAVEERDGEGGVGIGDATATTTMTNEQQLEEGDADEQLQEATTTEANALRKIALSQRAGLGSDYNTRRLLLSSLLTEFRTRQWPFIVAPYEADGQLAYLANGGLVDLVVTEDSDLIALGVPRLVYRLGGWNGGNSANRSSSSGLKGTILQRRDLGSSHGIDLMDFSDGMLATMFVATGCDYCDSLKGVGIITARGIVKRAFHGGESLENRSPVLDEPVLKLVLHDLYRACHKDARVELLPLSDPEKEEARLVYERAFLAALAMFRHPLVYDPISGENIISNDVSEGRSLNVSASFMRDEQLLMEYAPYRELVTNREALYQVVGTPFSPSTAKRIAEGLVDPRKQLEEQHRLNEEGEAAANSVEGWQVGKEGGVEDADNAQLQQEEPGEEEGDDDEEDSEDSAYLTQGTATGVLQLSSQDFTAVGTQQSKSSGGNISSLSPDLLDSQSPAKQS</sequence>
<dbReference type="AlphaFoldDB" id="B8BVY7"/>
<feature type="region of interest" description="Disordered" evidence="1">
    <location>
        <begin position="124"/>
        <end position="166"/>
    </location>
</feature>
<dbReference type="GeneID" id="7450479"/>
<dbReference type="Pfam" id="PF00867">
    <property type="entry name" value="XPG_I"/>
    <property type="match status" value="1"/>
</dbReference>
<organism evidence="3 4">
    <name type="scientific">Thalassiosira pseudonana</name>
    <name type="common">Marine diatom</name>
    <name type="synonym">Cyclotella nana</name>
    <dbReference type="NCBI Taxonomy" id="35128"/>
    <lineage>
        <taxon>Eukaryota</taxon>
        <taxon>Sar</taxon>
        <taxon>Stramenopiles</taxon>
        <taxon>Ochrophyta</taxon>
        <taxon>Bacillariophyta</taxon>
        <taxon>Coscinodiscophyceae</taxon>
        <taxon>Thalassiosirophycidae</taxon>
        <taxon>Thalassiosirales</taxon>
        <taxon>Thalassiosiraceae</taxon>
        <taxon>Thalassiosira</taxon>
    </lineage>
</organism>
<dbReference type="InterPro" id="IPR006084">
    <property type="entry name" value="XPG/Rad2"/>
</dbReference>
<feature type="compositionally biased region" description="Low complexity" evidence="1">
    <location>
        <begin position="41"/>
        <end position="53"/>
    </location>
</feature>
<dbReference type="HOGENOM" id="CLU_409129_0_0_1"/>
<feature type="domain" description="XPG-I" evidence="2">
    <location>
        <begin position="299"/>
        <end position="380"/>
    </location>
</feature>
<feature type="region of interest" description="Disordered" evidence="1">
    <location>
        <begin position="212"/>
        <end position="240"/>
    </location>
</feature>
<feature type="compositionally biased region" description="Low complexity" evidence="1">
    <location>
        <begin position="648"/>
        <end position="672"/>
    </location>
</feature>
<dbReference type="GO" id="GO:0017108">
    <property type="term" value="F:5'-flap endonuclease activity"/>
    <property type="evidence" value="ECO:0000318"/>
    <property type="project" value="GO_Central"/>
</dbReference>
<accession>B8BVY7</accession>
<dbReference type="SUPFAM" id="SSF88723">
    <property type="entry name" value="PIN domain-like"/>
    <property type="match status" value="1"/>
</dbReference>
<dbReference type="RefSeq" id="XP_002288098.1">
    <property type="nucleotide sequence ID" value="XM_002288062.1"/>
</dbReference>
<dbReference type="KEGG" id="tps:THAPSDRAFT_2999"/>
<feature type="compositionally biased region" description="Acidic residues" evidence="1">
    <location>
        <begin position="605"/>
        <end position="620"/>
    </location>
</feature>
<dbReference type="STRING" id="35128.B8BVY7"/>
<feature type="compositionally biased region" description="Basic residues" evidence="1">
    <location>
        <begin position="212"/>
        <end position="221"/>
    </location>
</feature>
<dbReference type="InterPro" id="IPR029060">
    <property type="entry name" value="PIN-like_dom_sf"/>
</dbReference>
<dbReference type="EMBL" id="CM000639">
    <property type="protein sequence ID" value="EED95541.1"/>
    <property type="molecule type" value="Genomic_DNA"/>
</dbReference>
<feature type="region of interest" description="Disordered" evidence="1">
    <location>
        <begin position="41"/>
        <end position="79"/>
    </location>
</feature>
<evidence type="ECO:0000313" key="3">
    <source>
        <dbReference type="EMBL" id="EED95541.1"/>
    </source>
</evidence>
<feature type="region of interest" description="Disordered" evidence="1">
    <location>
        <begin position="642"/>
        <end position="672"/>
    </location>
</feature>
<dbReference type="eggNOG" id="KOG2518">
    <property type="taxonomic scope" value="Eukaryota"/>
</dbReference>
<dbReference type="PRINTS" id="PR00853">
    <property type="entry name" value="XPGRADSUPER"/>
</dbReference>
<dbReference type="PANTHER" id="PTHR11081">
    <property type="entry name" value="FLAP ENDONUCLEASE FAMILY MEMBER"/>
    <property type="match status" value="1"/>
</dbReference>
<dbReference type="Proteomes" id="UP000001449">
    <property type="component" value="Chromosome 2"/>
</dbReference>
<protein>
    <recommendedName>
        <fullName evidence="2">XPG-I domain-containing protein</fullName>
    </recommendedName>
</protein>
<dbReference type="PANTHER" id="PTHR11081:SF65">
    <property type="entry name" value="DNA DAMAGE-INDUCIBLE PROTEIN DIN7-RELATED"/>
    <property type="match status" value="1"/>
</dbReference>
<dbReference type="Gene3D" id="3.40.50.1010">
    <property type="entry name" value="5'-nuclease"/>
    <property type="match status" value="1"/>
</dbReference>
<gene>
    <name evidence="3" type="ORF">THAPSDRAFT_2999</name>
</gene>
<feature type="compositionally biased region" description="Low complexity" evidence="1">
    <location>
        <begin position="129"/>
        <end position="140"/>
    </location>
</feature>
<dbReference type="Gene3D" id="1.10.150.20">
    <property type="entry name" value="5' to 3' exonuclease, C-terminal subdomain"/>
    <property type="match status" value="1"/>
</dbReference>
<dbReference type="SMART" id="SM00484">
    <property type="entry name" value="XPGI"/>
    <property type="match status" value="1"/>
</dbReference>
<evidence type="ECO:0000259" key="2">
    <source>
        <dbReference type="SMART" id="SM00484"/>
    </source>
</evidence>
<evidence type="ECO:0000256" key="1">
    <source>
        <dbReference type="SAM" id="MobiDB-lite"/>
    </source>
</evidence>
<proteinExistence type="predicted"/>
<keyword evidence="4" id="KW-1185">Reference proteome</keyword>
<feature type="compositionally biased region" description="Polar residues" evidence="1">
    <location>
        <begin position="65"/>
        <end position="77"/>
    </location>
</feature>
<reference evidence="3 4" key="2">
    <citation type="journal article" date="2008" name="Nature">
        <title>The Phaeodactylum genome reveals the evolutionary history of diatom genomes.</title>
        <authorList>
            <person name="Bowler C."/>
            <person name="Allen A.E."/>
            <person name="Badger J.H."/>
            <person name="Grimwood J."/>
            <person name="Jabbari K."/>
            <person name="Kuo A."/>
            <person name="Maheswari U."/>
            <person name="Martens C."/>
            <person name="Maumus F."/>
            <person name="Otillar R.P."/>
            <person name="Rayko E."/>
            <person name="Salamov A."/>
            <person name="Vandepoele K."/>
            <person name="Beszteri B."/>
            <person name="Gruber A."/>
            <person name="Heijde M."/>
            <person name="Katinka M."/>
            <person name="Mock T."/>
            <person name="Valentin K."/>
            <person name="Verret F."/>
            <person name="Berges J.A."/>
            <person name="Brownlee C."/>
            <person name="Cadoret J.P."/>
            <person name="Chiovitti A."/>
            <person name="Choi C.J."/>
            <person name="Coesel S."/>
            <person name="De Martino A."/>
            <person name="Detter J.C."/>
            <person name="Durkin C."/>
            <person name="Falciatore A."/>
            <person name="Fournet J."/>
            <person name="Haruta M."/>
            <person name="Huysman M.J."/>
            <person name="Jenkins B.D."/>
            <person name="Jiroutova K."/>
            <person name="Jorgensen R.E."/>
            <person name="Joubert Y."/>
            <person name="Kaplan A."/>
            <person name="Kroger N."/>
            <person name="Kroth P.G."/>
            <person name="La Roche J."/>
            <person name="Lindquist E."/>
            <person name="Lommer M."/>
            <person name="Martin-Jezequel V."/>
            <person name="Lopez P.J."/>
            <person name="Lucas S."/>
            <person name="Mangogna M."/>
            <person name="McGinnis K."/>
            <person name="Medlin L.K."/>
            <person name="Montsant A."/>
            <person name="Oudot-Le Secq M.P."/>
            <person name="Napoli C."/>
            <person name="Obornik M."/>
            <person name="Parker M.S."/>
            <person name="Petit J.L."/>
            <person name="Porcel B.M."/>
            <person name="Poulsen N."/>
            <person name="Robison M."/>
            <person name="Rychlewski L."/>
            <person name="Rynearson T.A."/>
            <person name="Schmutz J."/>
            <person name="Shapiro H."/>
            <person name="Siaut M."/>
            <person name="Stanley M."/>
            <person name="Sussman M.R."/>
            <person name="Taylor A.R."/>
            <person name="Vardi A."/>
            <person name="von Dassow P."/>
            <person name="Vyverman W."/>
            <person name="Willis A."/>
            <person name="Wyrwicz L.S."/>
            <person name="Rokhsar D.S."/>
            <person name="Weissenbach J."/>
            <person name="Armbrust E.V."/>
            <person name="Green B.R."/>
            <person name="Van de Peer Y."/>
            <person name="Grigoriev I.V."/>
        </authorList>
    </citation>
    <scope>NUCLEOTIDE SEQUENCE [LARGE SCALE GENOMIC DNA]</scope>
    <source>
        <strain evidence="3 4">CCMP1335</strain>
    </source>
</reference>
<dbReference type="InParanoid" id="B8BVY7"/>
<dbReference type="PaxDb" id="35128-Thaps2999"/>
<dbReference type="InterPro" id="IPR006086">
    <property type="entry name" value="XPG-I_dom"/>
</dbReference>
<dbReference type="InterPro" id="IPR036279">
    <property type="entry name" value="5-3_exonuclease_C_sf"/>
</dbReference>
<dbReference type="SUPFAM" id="SSF47807">
    <property type="entry name" value="5' to 3' exonuclease, C-terminal subdomain"/>
    <property type="match status" value="1"/>
</dbReference>
<feature type="region of interest" description="Disordered" evidence="1">
    <location>
        <begin position="597"/>
        <end position="630"/>
    </location>
</feature>